<proteinExistence type="predicted"/>
<dbReference type="Pfam" id="PF03372">
    <property type="entry name" value="Exo_endo_phos"/>
    <property type="match status" value="1"/>
</dbReference>
<dbReference type="Proteomes" id="UP000887566">
    <property type="component" value="Unplaced"/>
</dbReference>
<dbReference type="Gene3D" id="3.60.10.10">
    <property type="entry name" value="Endonuclease/exonuclease/phosphatase"/>
    <property type="match status" value="1"/>
</dbReference>
<feature type="domain" description="Endonuclease/exonuclease/phosphatase" evidence="1">
    <location>
        <begin position="3"/>
        <end position="222"/>
    </location>
</feature>
<sequence>MAAWNVRTGRHVGQKEIIVRELERYKISVAALSELRLPGSGNLKVYIPDSNKWMTLYYCGSDAHKEGVGFAIAQEVADSVQAFQPISSRLAVLTLAGTINMHMIAIYAPTEVSTNEAKDQFYSKLQEVIDGIPKRDLLLIAGDFNAHSGANHLGWETVLGNYGVGEMNNNGLRMLSFAATNNLVIGNSWFRHPKWHQRTWRAPNGKDTSVLDYVMVNNRFRSSLRDVRAMRGADCGYDHHLLRALVQLKLKRSTPKPVPTKRHDWRYLSDPIIKQHFQLALSNRFEVLTQSEDVDKEAENIAQTVQKCAKILCPVIRKRTQPWISDACLDIIDQRKRAKLVDQTLYRQLNGEVRQRLKAERETYWNNVATELEEAANRQEYRTIYATLRRLSGKVRPISNDVRKSDGTFVRTAAERLERWREFFHQLYNHESPTGSPASPPKIAFPLYPVPEHEPSIEEVKIAIRLMKTGKAAGSDEVTAEALKYGGDILAQRVHSLICLMWCSNQIPHTWKVATIVPSSRKATQRTATNTEGSACYPLLEKSSCVFYSYNYKNCVSRLPEKSKPDFAPVMDAVTRFSPLGNSWRSVSDVGND</sequence>
<reference evidence="3" key="1">
    <citation type="submission" date="2022-11" db="UniProtKB">
        <authorList>
            <consortium name="WormBaseParasite"/>
        </authorList>
    </citation>
    <scope>IDENTIFICATION</scope>
</reference>
<dbReference type="PANTHER" id="PTHR23227:SF67">
    <property type="entry name" value="CRANIOFACIAL DEVELOPMENT PROTEIN 2-LIKE"/>
    <property type="match status" value="1"/>
</dbReference>
<evidence type="ECO:0000313" key="3">
    <source>
        <dbReference type="WBParaSite" id="PSAMB.scaffold6606size9134.g28790.t1"/>
    </source>
</evidence>
<dbReference type="PANTHER" id="PTHR23227">
    <property type="entry name" value="BUCENTAUR RELATED"/>
    <property type="match status" value="1"/>
</dbReference>
<dbReference type="GO" id="GO:0003824">
    <property type="term" value="F:catalytic activity"/>
    <property type="evidence" value="ECO:0007669"/>
    <property type="project" value="InterPro"/>
</dbReference>
<keyword evidence="2" id="KW-1185">Reference proteome</keyword>
<evidence type="ECO:0000259" key="1">
    <source>
        <dbReference type="Pfam" id="PF03372"/>
    </source>
</evidence>
<dbReference type="AlphaFoldDB" id="A0A914X6S8"/>
<dbReference type="InterPro" id="IPR027124">
    <property type="entry name" value="Swc5/CFDP1/2"/>
</dbReference>
<evidence type="ECO:0000313" key="2">
    <source>
        <dbReference type="Proteomes" id="UP000887566"/>
    </source>
</evidence>
<accession>A0A914X6S8</accession>
<protein>
    <submittedName>
        <fullName evidence="3">Endonuclease/exonuclease/phosphatase domain-containing protein</fullName>
    </submittedName>
</protein>
<dbReference type="WBParaSite" id="PSAMB.scaffold6606size9134.g28790.t1">
    <property type="protein sequence ID" value="PSAMB.scaffold6606size9134.g28790.t1"/>
    <property type="gene ID" value="PSAMB.scaffold6606size9134.g28790"/>
</dbReference>
<name>A0A914X6S8_9BILA</name>
<organism evidence="2 3">
    <name type="scientific">Plectus sambesii</name>
    <dbReference type="NCBI Taxonomy" id="2011161"/>
    <lineage>
        <taxon>Eukaryota</taxon>
        <taxon>Metazoa</taxon>
        <taxon>Ecdysozoa</taxon>
        <taxon>Nematoda</taxon>
        <taxon>Chromadorea</taxon>
        <taxon>Plectida</taxon>
        <taxon>Plectina</taxon>
        <taxon>Plectoidea</taxon>
        <taxon>Plectidae</taxon>
        <taxon>Plectus</taxon>
    </lineage>
</organism>
<dbReference type="InterPro" id="IPR036691">
    <property type="entry name" value="Endo/exonu/phosph_ase_sf"/>
</dbReference>
<dbReference type="SUPFAM" id="SSF56219">
    <property type="entry name" value="DNase I-like"/>
    <property type="match status" value="1"/>
</dbReference>
<dbReference type="CDD" id="cd09076">
    <property type="entry name" value="L1-EN"/>
    <property type="match status" value="1"/>
</dbReference>
<dbReference type="InterPro" id="IPR005135">
    <property type="entry name" value="Endo/exonuclease/phosphatase"/>
</dbReference>